<dbReference type="Pfam" id="PF02798">
    <property type="entry name" value="GST_N"/>
    <property type="match status" value="1"/>
</dbReference>
<dbReference type="InterPro" id="IPR040079">
    <property type="entry name" value="Glutathione_S-Trfase"/>
</dbReference>
<dbReference type="Pfam" id="PF14497">
    <property type="entry name" value="GST_C_3"/>
    <property type="match status" value="1"/>
</dbReference>
<evidence type="ECO:0000313" key="3">
    <source>
        <dbReference type="EMBL" id="QED28169.1"/>
    </source>
</evidence>
<dbReference type="KEGG" id="bbae:FRD01_13195"/>
<gene>
    <name evidence="3" type="ORF">FRD01_13195</name>
</gene>
<keyword evidence="3" id="KW-0808">Transferase</keyword>
<organism evidence="3 4">
    <name type="scientific">Microvenator marinus</name>
    <dbReference type="NCBI Taxonomy" id="2600177"/>
    <lineage>
        <taxon>Bacteria</taxon>
        <taxon>Deltaproteobacteria</taxon>
        <taxon>Bradymonadales</taxon>
        <taxon>Microvenatoraceae</taxon>
        <taxon>Microvenator</taxon>
    </lineage>
</organism>
<dbReference type="InterPro" id="IPR004045">
    <property type="entry name" value="Glutathione_S-Trfase_N"/>
</dbReference>
<dbReference type="CDD" id="cd03039">
    <property type="entry name" value="GST_N_Sigma_like"/>
    <property type="match status" value="1"/>
</dbReference>
<dbReference type="AlphaFoldDB" id="A0A5B8XXI4"/>
<evidence type="ECO:0000259" key="1">
    <source>
        <dbReference type="PROSITE" id="PS50404"/>
    </source>
</evidence>
<feature type="domain" description="GST N-terminal" evidence="1">
    <location>
        <begin position="58"/>
        <end position="137"/>
    </location>
</feature>
<dbReference type="InterPro" id="IPR004046">
    <property type="entry name" value="GST_C"/>
</dbReference>
<dbReference type="Proteomes" id="UP000321595">
    <property type="component" value="Chromosome"/>
</dbReference>
<dbReference type="InterPro" id="IPR050213">
    <property type="entry name" value="GST_superfamily"/>
</dbReference>
<proteinExistence type="predicted"/>
<evidence type="ECO:0000259" key="2">
    <source>
        <dbReference type="PROSITE" id="PS50405"/>
    </source>
</evidence>
<dbReference type="PROSITE" id="PS50404">
    <property type="entry name" value="GST_NTER"/>
    <property type="match status" value="1"/>
</dbReference>
<dbReference type="SUPFAM" id="SSF47616">
    <property type="entry name" value="GST C-terminal domain-like"/>
    <property type="match status" value="1"/>
</dbReference>
<dbReference type="InterPro" id="IPR036282">
    <property type="entry name" value="Glutathione-S-Trfase_C_sf"/>
</dbReference>
<name>A0A5B8XXI4_9DELT</name>
<accession>A0A5B8XXI4</accession>
<dbReference type="PANTHER" id="PTHR11571">
    <property type="entry name" value="GLUTATHIONE S-TRANSFERASE"/>
    <property type="match status" value="1"/>
</dbReference>
<dbReference type="SFLD" id="SFLDS00019">
    <property type="entry name" value="Glutathione_Transferase_(cytos"/>
    <property type="match status" value="1"/>
</dbReference>
<sequence length="253" mass="27787">MKACLDIFGPLCREGISPTHPAQERQAKRQSQQDIFELEGYEFSQVTERSKHRRTIMPKLKLTYFNMPGRAEPVRLALKINGIDFEDNRISGPEFGALRQSDALPLGSVPTLEVDGLVMTQTGAMLRYVAKLGDAGLYPEDPFEAFIVDSVIDCFNDTLATAMAPSFREPDLEKRIAMRRELAADTMAKVLKHTESLIARSGGPFLLGDRLSIADLVVACNIMGVRSGNLDGLSAEDVAAYPLINALTDAALR</sequence>
<dbReference type="SUPFAM" id="SSF52833">
    <property type="entry name" value="Thioredoxin-like"/>
    <property type="match status" value="1"/>
</dbReference>
<dbReference type="OrthoDB" id="9797500at2"/>
<dbReference type="InterPro" id="IPR036249">
    <property type="entry name" value="Thioredoxin-like_sf"/>
</dbReference>
<evidence type="ECO:0000313" key="4">
    <source>
        <dbReference type="Proteomes" id="UP000321595"/>
    </source>
</evidence>
<dbReference type="InterPro" id="IPR010987">
    <property type="entry name" value="Glutathione-S-Trfase_C-like"/>
</dbReference>
<protein>
    <submittedName>
        <fullName evidence="3">Glutathione S-transferase</fullName>
    </submittedName>
</protein>
<dbReference type="PANTHER" id="PTHR11571:SF252">
    <property type="entry name" value="GLUTATHIONE S-TRANSFERASE"/>
    <property type="match status" value="1"/>
</dbReference>
<feature type="domain" description="GST C-terminal" evidence="2">
    <location>
        <begin position="141"/>
        <end position="253"/>
    </location>
</feature>
<dbReference type="EMBL" id="CP042467">
    <property type="protein sequence ID" value="QED28169.1"/>
    <property type="molecule type" value="Genomic_DNA"/>
</dbReference>
<dbReference type="Gene3D" id="3.40.30.10">
    <property type="entry name" value="Glutaredoxin"/>
    <property type="match status" value="1"/>
</dbReference>
<dbReference type="PROSITE" id="PS50405">
    <property type="entry name" value="GST_CTER"/>
    <property type="match status" value="1"/>
</dbReference>
<reference evidence="3 4" key="1">
    <citation type="submission" date="2019-08" db="EMBL/GenBank/DDBJ databases">
        <authorList>
            <person name="Liang Q."/>
        </authorList>
    </citation>
    <scope>NUCLEOTIDE SEQUENCE [LARGE SCALE GENOMIC DNA]</scope>
    <source>
        <strain evidence="3 4">V1718</strain>
    </source>
</reference>
<dbReference type="CDD" id="cd03192">
    <property type="entry name" value="GST_C_Sigma_like"/>
    <property type="match status" value="1"/>
</dbReference>
<keyword evidence="4" id="KW-1185">Reference proteome</keyword>
<dbReference type="GO" id="GO:0004364">
    <property type="term" value="F:glutathione transferase activity"/>
    <property type="evidence" value="ECO:0007669"/>
    <property type="project" value="TreeGrafter"/>
</dbReference>
<dbReference type="Gene3D" id="1.20.1050.10">
    <property type="match status" value="1"/>
</dbReference>
<dbReference type="GO" id="GO:0006749">
    <property type="term" value="P:glutathione metabolic process"/>
    <property type="evidence" value="ECO:0007669"/>
    <property type="project" value="TreeGrafter"/>
</dbReference>